<reference evidence="1 2" key="1">
    <citation type="submission" date="2016-01" db="EMBL/GenBank/DDBJ databases">
        <authorList>
            <person name="Oliw E.H."/>
        </authorList>
    </citation>
    <scope>NUCLEOTIDE SEQUENCE [LARGE SCALE GENOMIC DNA]</scope>
    <source>
        <strain evidence="1 2">MDcuke</strain>
    </source>
</reference>
<dbReference type="AlphaFoldDB" id="A0A345CVK0"/>
<proteinExistence type="predicted"/>
<evidence type="ECO:0000313" key="2">
    <source>
        <dbReference type="Proteomes" id="UP000264980"/>
    </source>
</evidence>
<protein>
    <submittedName>
        <fullName evidence="1">Uncharacterized protein</fullName>
    </submittedName>
</protein>
<gene>
    <name evidence="1" type="ORF">AV903_17750</name>
</gene>
<dbReference type="RefSeq" id="WP_233479721.1">
    <property type="nucleotide sequence ID" value="NZ_CP013970.1"/>
</dbReference>
<organism evidence="1 2">
    <name type="scientific">Erwinia tracheiphila</name>
    <dbReference type="NCBI Taxonomy" id="65700"/>
    <lineage>
        <taxon>Bacteria</taxon>
        <taxon>Pseudomonadati</taxon>
        <taxon>Pseudomonadota</taxon>
        <taxon>Gammaproteobacteria</taxon>
        <taxon>Enterobacterales</taxon>
        <taxon>Erwiniaceae</taxon>
        <taxon>Erwinia</taxon>
    </lineage>
</organism>
<dbReference type="Proteomes" id="UP000264980">
    <property type="component" value="Chromosome"/>
</dbReference>
<sequence length="167" mass="18939">MSHFRDLCRLNETVEERRADAARILRNEAIRLLEYYEEWLGLPARHWVDSAGDLHPYVETGLPCNEPEGFSALSVRQIGVTPDGAIRMAVRTWVENEPSGLHVSVVLNLQLASVGDNRVSIDVQVEQDRPVRVLIGKSDENVWEDVVESIKRHIGSALKKRYPPAYL</sequence>
<evidence type="ECO:0000313" key="1">
    <source>
        <dbReference type="EMBL" id="AXF77467.1"/>
    </source>
</evidence>
<dbReference type="EMBL" id="CP013970">
    <property type="protein sequence ID" value="AXF77467.1"/>
    <property type="molecule type" value="Genomic_DNA"/>
</dbReference>
<accession>A0A345CVK0</accession>
<name>A0A345CVK0_9GAMM</name>